<gene>
    <name evidence="1" type="ORF">PND83_02440</name>
    <name evidence="2" type="ORF">PNE06_10260</name>
</gene>
<evidence type="ECO:0000313" key="2">
    <source>
        <dbReference type="EMBL" id="MDB7933453.1"/>
    </source>
</evidence>
<accession>A0AAW6CDA9</accession>
<proteinExistence type="predicted"/>
<organism evidence="2 3">
    <name type="scientific">Flavonifractor plautii</name>
    <name type="common">Fusobacterium plautii</name>
    <dbReference type="NCBI Taxonomy" id="292800"/>
    <lineage>
        <taxon>Bacteria</taxon>
        <taxon>Bacillati</taxon>
        <taxon>Bacillota</taxon>
        <taxon>Clostridia</taxon>
        <taxon>Eubacteriales</taxon>
        <taxon>Oscillospiraceae</taxon>
        <taxon>Flavonifractor</taxon>
    </lineage>
</organism>
<dbReference type="Proteomes" id="UP001211173">
    <property type="component" value="Unassembled WGS sequence"/>
</dbReference>
<dbReference type="EMBL" id="JAQLWO010000002">
    <property type="protein sequence ID" value="MDB7904829.1"/>
    <property type="molecule type" value="Genomic_DNA"/>
</dbReference>
<dbReference type="Proteomes" id="UP001211006">
    <property type="component" value="Unassembled WGS sequence"/>
</dbReference>
<protein>
    <submittedName>
        <fullName evidence="2">Uncharacterized protein</fullName>
    </submittedName>
</protein>
<name>A0AAW6CDA9_FLAPL</name>
<sequence>MITATLNGRPLYAKGTMDVKMFDPATNDLVYYSNKMSTSQLASTINLGPINAGIGNPIVIQIPDTPSLTMNLTAADFSLEGRALSVGGNVVYNGVVPVDEAVEANGTTLTVMQTPVAPLGGCNVVGYINNGGTAYPIDPDTKQIQGFTAVAGTTYCVHYYTTNPSAKQLSIETLMNPAVVRGFITIPVYSTEGSASNANTGSRVGSLYITIPRGQLAGDASTEGSQTTAATTVMNLTALSYDEACEQGIQCGGSSSPKLAYMVLELFGNPDQNVESLAIVGGNDITVTAGSPYTIPVKYEMDNGEIVTPDLTNFIYTPEDGGLYFNVSPNGVITGTANGTGNLVITSKYNSELTTAAAVTVEGGASTPTSNVTFQLTTPSSGSDNKLSGGGGTYTVDVDVVNGTSSVVVTGTKTATQSVVITGANASLVTAAGNDTIPTYTIDTSSVASDGGTLNFTLGVTEAGKSPISYAFDVTVAAPPDDTADMTFDLTTPSKNESNTISGGGSNRTVTVNVQNGTGSVVLTGTKTSAQEVKVGGTNASDVSPAGSATAPTYTVNTSSVSAAGGSKSFTLTVSEDAHSTIVYNVTVTVASPPPATADVTFALTTPGSGGGNSLSGGGASKTVTVNVVNTTNSVVITATKTSGQTLSKGGTDQTNVTIGDNSTKPTITVDTTSVATDGGSKSFTIAVNEGSHASITYNITVTVAGGG</sequence>
<reference evidence="2" key="1">
    <citation type="submission" date="2023-01" db="EMBL/GenBank/DDBJ databases">
        <title>Human gut microbiome strain richness.</title>
        <authorList>
            <person name="Chen-Liaw A."/>
        </authorList>
    </citation>
    <scope>NUCLEOTIDE SEQUENCE</scope>
    <source>
        <strain evidence="2">1001287st1_F4_1001285I_161205</strain>
        <strain evidence="1">2225st1_A6_2225SCRN_200828</strain>
    </source>
</reference>
<evidence type="ECO:0000313" key="1">
    <source>
        <dbReference type="EMBL" id="MDB7904829.1"/>
    </source>
</evidence>
<evidence type="ECO:0000313" key="3">
    <source>
        <dbReference type="Proteomes" id="UP001211173"/>
    </source>
</evidence>
<dbReference type="AlphaFoldDB" id="A0AAW6CDA9"/>
<dbReference type="EMBL" id="JAQLWV010000013">
    <property type="protein sequence ID" value="MDB7933453.1"/>
    <property type="molecule type" value="Genomic_DNA"/>
</dbReference>
<comment type="caution">
    <text evidence="2">The sequence shown here is derived from an EMBL/GenBank/DDBJ whole genome shotgun (WGS) entry which is preliminary data.</text>
</comment>
<dbReference type="RefSeq" id="WP_195384031.1">
    <property type="nucleotide sequence ID" value="NZ_BAABXT010000001.1"/>
</dbReference>